<proteinExistence type="predicted"/>
<sequence length="55" mass="5627">MATVPETAKHSAGDTWPTSRPTPAAPPAFPAFTAVLTQAPARVRWPGGAASSAIR</sequence>
<evidence type="ECO:0000256" key="1">
    <source>
        <dbReference type="SAM" id="MobiDB-lite"/>
    </source>
</evidence>
<dbReference type="AlphaFoldDB" id="A0A4D4LWE5"/>
<feature type="region of interest" description="Disordered" evidence="1">
    <location>
        <begin position="1"/>
        <end position="27"/>
    </location>
</feature>
<name>A0A4D4LWE5_STRAX</name>
<accession>A0A4D4LWE5</accession>
<evidence type="ECO:0000313" key="2">
    <source>
        <dbReference type="EMBL" id="GDY62698.1"/>
    </source>
</evidence>
<dbReference type="EMBL" id="BJHX01000001">
    <property type="protein sequence ID" value="GDY62698.1"/>
    <property type="molecule type" value="Genomic_DNA"/>
</dbReference>
<organism evidence="2 3">
    <name type="scientific">Streptomyces avermitilis</name>
    <dbReference type="NCBI Taxonomy" id="33903"/>
    <lineage>
        <taxon>Bacteria</taxon>
        <taxon>Bacillati</taxon>
        <taxon>Actinomycetota</taxon>
        <taxon>Actinomycetes</taxon>
        <taxon>Kitasatosporales</taxon>
        <taxon>Streptomycetaceae</taxon>
        <taxon>Streptomyces</taxon>
    </lineage>
</organism>
<reference evidence="2 3" key="1">
    <citation type="submission" date="2019-04" db="EMBL/GenBank/DDBJ databases">
        <title>Draft genome sequences of Streptomyces avermitilis NBRC 14893.</title>
        <authorList>
            <person name="Komaki H."/>
            <person name="Tamura T."/>
            <person name="Hosoyama A."/>
        </authorList>
    </citation>
    <scope>NUCLEOTIDE SEQUENCE [LARGE SCALE GENOMIC DNA]</scope>
    <source>
        <strain evidence="2 3">NBRC 14893</strain>
    </source>
</reference>
<protein>
    <submittedName>
        <fullName evidence="2">Uncharacterized protein</fullName>
    </submittedName>
</protein>
<evidence type="ECO:0000313" key="3">
    <source>
        <dbReference type="Proteomes" id="UP000302139"/>
    </source>
</evidence>
<dbReference type="Proteomes" id="UP000302139">
    <property type="component" value="Unassembled WGS sequence"/>
</dbReference>
<gene>
    <name evidence="2" type="ORF">SAV14893_020910</name>
</gene>
<comment type="caution">
    <text evidence="2">The sequence shown here is derived from an EMBL/GenBank/DDBJ whole genome shotgun (WGS) entry which is preliminary data.</text>
</comment>